<dbReference type="AlphaFoldDB" id="A0A654LW20"/>
<dbReference type="SUPFAM" id="SSF51556">
    <property type="entry name" value="Metallo-dependent hydrolases"/>
    <property type="match status" value="1"/>
</dbReference>
<dbReference type="EMBL" id="CP012850">
    <property type="protein sequence ID" value="ALI34431.1"/>
    <property type="molecule type" value="Genomic_DNA"/>
</dbReference>
<dbReference type="PANTHER" id="PTHR43135">
    <property type="entry name" value="ALPHA-D-RIBOSE 1-METHYLPHOSPHONATE 5-TRIPHOSPHATE DIPHOSPHATASE"/>
    <property type="match status" value="1"/>
</dbReference>
<evidence type="ECO:0000259" key="2">
    <source>
        <dbReference type="Pfam" id="PF01979"/>
    </source>
</evidence>
<dbReference type="InterPro" id="IPR051781">
    <property type="entry name" value="Metallo-dep_Hydrolase"/>
</dbReference>
<dbReference type="GO" id="GO:0016810">
    <property type="term" value="F:hydrolase activity, acting on carbon-nitrogen (but not peptide) bonds"/>
    <property type="evidence" value="ECO:0007669"/>
    <property type="project" value="InterPro"/>
</dbReference>
<keyword evidence="1" id="KW-1133">Transmembrane helix</keyword>
<organism evidence="3 4">
    <name type="scientific">Candidatus Nitrosocosmicus oleophilus</name>
    <dbReference type="NCBI Taxonomy" id="1353260"/>
    <lineage>
        <taxon>Archaea</taxon>
        <taxon>Nitrososphaerota</taxon>
        <taxon>Nitrososphaeria</taxon>
        <taxon>Nitrososphaerales</taxon>
        <taxon>Nitrososphaeraceae</taxon>
        <taxon>Candidatus Nitrosocosmicus</taxon>
    </lineage>
</organism>
<keyword evidence="1" id="KW-0472">Membrane</keyword>
<protein>
    <submittedName>
        <fullName evidence="3">Dihydroorotase</fullName>
    </submittedName>
</protein>
<accession>A0A654LW20</accession>
<dbReference type="Gene3D" id="1.20.58.520">
    <property type="entry name" value="Amidohydrolase"/>
    <property type="match status" value="1"/>
</dbReference>
<dbReference type="PANTHER" id="PTHR43135:SF3">
    <property type="entry name" value="ALPHA-D-RIBOSE 1-METHYLPHOSPHONATE 5-TRIPHOSPHATE DIPHOSPHATASE"/>
    <property type="match status" value="1"/>
</dbReference>
<keyword evidence="1" id="KW-0812">Transmembrane</keyword>
<evidence type="ECO:0000256" key="1">
    <source>
        <dbReference type="SAM" id="Phobius"/>
    </source>
</evidence>
<name>A0A654LW20_9ARCH</name>
<dbReference type="Gene3D" id="2.30.40.10">
    <property type="entry name" value="Urease, subunit C, domain 1"/>
    <property type="match status" value="1"/>
</dbReference>
<dbReference type="KEGG" id="taa:NMY3_00217"/>
<dbReference type="InterPro" id="IPR011059">
    <property type="entry name" value="Metal-dep_hydrolase_composite"/>
</dbReference>
<gene>
    <name evidence="3" type="ORF">NMY3_00217</name>
</gene>
<evidence type="ECO:0000313" key="3">
    <source>
        <dbReference type="EMBL" id="ALI34431.1"/>
    </source>
</evidence>
<dbReference type="SUPFAM" id="SSF51338">
    <property type="entry name" value="Composite domain of metallo-dependent hydrolases"/>
    <property type="match status" value="1"/>
</dbReference>
<dbReference type="InterPro" id="IPR032466">
    <property type="entry name" value="Metal_Hydrolase"/>
</dbReference>
<dbReference type="Pfam" id="PF01979">
    <property type="entry name" value="Amidohydro_1"/>
    <property type="match status" value="1"/>
</dbReference>
<sequence>MSKFVTSLDKKILTNSITIILIFSIGYNIFDVFTFVKAERISPSNTDNSLGESLLELPPLKSNKAKSTQNDTDYSHNLLILYNTNTIDGDSNVRSNSTIITSGNKIIDVIDKDSPDKYYFYKNNTNSILIDLSGKYIIPGLFDMHAHVAGVMKNSFNQTYSDEALQRLLAFGITTIRNPGGPTELSGGLKNNVSSEKVTGPQIFTAGRLLNSPNISIPFVEKKVNSVSEVDEEINNQAKAGVDFIKLYVGLTPDLVKEAIDKAHSLGLKVIGHLYLTSWTEAANDKIDFLTHGVPVSPYLLSSQNRETFLKYGDGPFAHFLWLQLVSVNGKEINEMIESLVKNNVYVDPTLSVYESMAKDDPTNGQHIWPKVLQLTKKMYDNGVKLLTGTDIPNFDLAPGKSLHHELELLANAGIPTSNIIQIATKNGAEALGILNYTGTIEKGKEADLIVLSSNPVENISNTKSIELIINNGKIVNRNSLLSK</sequence>
<dbReference type="InterPro" id="IPR006680">
    <property type="entry name" value="Amidohydro-rel"/>
</dbReference>
<reference evidence="4" key="1">
    <citation type="submission" date="2015-10" db="EMBL/GenBank/DDBJ databases">
        <title>Niche specialization of a soil ammonia-oxidizing archaeon, Candidatus Nitrosocosmicus oleophilus.</title>
        <authorList>
            <person name="Jung M.-Y."/>
            <person name="Rhee S.-K."/>
        </authorList>
    </citation>
    <scope>NUCLEOTIDE SEQUENCE [LARGE SCALE GENOMIC DNA]</scope>
    <source>
        <strain evidence="4">MY3</strain>
    </source>
</reference>
<dbReference type="Gene3D" id="3.40.50.10910">
    <property type="entry name" value="Amidohydrolase"/>
    <property type="match status" value="1"/>
</dbReference>
<keyword evidence="4" id="KW-1185">Reference proteome</keyword>
<feature type="domain" description="Amidohydrolase-related" evidence="2">
    <location>
        <begin position="136"/>
        <end position="476"/>
    </location>
</feature>
<feature type="transmembrane region" description="Helical" evidence="1">
    <location>
        <begin position="12"/>
        <end position="30"/>
    </location>
</feature>
<dbReference type="Gene3D" id="3.30.110.90">
    <property type="entry name" value="Amidohydrolase"/>
    <property type="match status" value="1"/>
</dbReference>
<dbReference type="Proteomes" id="UP000058925">
    <property type="component" value="Chromosome"/>
</dbReference>
<proteinExistence type="predicted"/>
<evidence type="ECO:0000313" key="4">
    <source>
        <dbReference type="Proteomes" id="UP000058925"/>
    </source>
</evidence>